<protein>
    <submittedName>
        <fullName evidence="2">Uncharacterized protein</fullName>
    </submittedName>
</protein>
<gene>
    <name evidence="2" type="ORF">FH972_021087</name>
</gene>
<dbReference type="EMBL" id="VIBQ01000009">
    <property type="protein sequence ID" value="KAB8336778.1"/>
    <property type="molecule type" value="Genomic_DNA"/>
</dbReference>
<feature type="region of interest" description="Disordered" evidence="1">
    <location>
        <begin position="117"/>
        <end position="146"/>
    </location>
</feature>
<name>A0A5N6KNB7_9ROSI</name>
<dbReference type="AlphaFoldDB" id="A0A5N6KNB7"/>
<proteinExistence type="predicted"/>
<keyword evidence="3" id="KW-1185">Reference proteome</keyword>
<feature type="compositionally biased region" description="Basic and acidic residues" evidence="1">
    <location>
        <begin position="123"/>
        <end position="139"/>
    </location>
</feature>
<accession>A0A5N6KNB7</accession>
<evidence type="ECO:0000313" key="3">
    <source>
        <dbReference type="Proteomes" id="UP000327013"/>
    </source>
</evidence>
<evidence type="ECO:0000313" key="2">
    <source>
        <dbReference type="EMBL" id="KAB8336778.1"/>
    </source>
</evidence>
<dbReference type="Proteomes" id="UP000327013">
    <property type="component" value="Unassembled WGS sequence"/>
</dbReference>
<reference evidence="2 3" key="1">
    <citation type="submission" date="2019-06" db="EMBL/GenBank/DDBJ databases">
        <title>A chromosomal-level reference genome of Carpinus fangiana (Coryloideae, Betulaceae).</title>
        <authorList>
            <person name="Yang X."/>
            <person name="Wang Z."/>
            <person name="Zhang L."/>
            <person name="Hao G."/>
            <person name="Liu J."/>
            <person name="Yang Y."/>
        </authorList>
    </citation>
    <scope>NUCLEOTIDE SEQUENCE [LARGE SCALE GENOMIC DNA]</scope>
    <source>
        <strain evidence="2">Cfa_2016G</strain>
        <tissue evidence="2">Leaf</tissue>
    </source>
</reference>
<organism evidence="2 3">
    <name type="scientific">Carpinus fangiana</name>
    <dbReference type="NCBI Taxonomy" id="176857"/>
    <lineage>
        <taxon>Eukaryota</taxon>
        <taxon>Viridiplantae</taxon>
        <taxon>Streptophyta</taxon>
        <taxon>Embryophyta</taxon>
        <taxon>Tracheophyta</taxon>
        <taxon>Spermatophyta</taxon>
        <taxon>Magnoliopsida</taxon>
        <taxon>eudicotyledons</taxon>
        <taxon>Gunneridae</taxon>
        <taxon>Pentapetalae</taxon>
        <taxon>rosids</taxon>
        <taxon>fabids</taxon>
        <taxon>Fagales</taxon>
        <taxon>Betulaceae</taxon>
        <taxon>Carpinus</taxon>
    </lineage>
</organism>
<evidence type="ECO:0000256" key="1">
    <source>
        <dbReference type="SAM" id="MobiDB-lite"/>
    </source>
</evidence>
<comment type="caution">
    <text evidence="2">The sequence shown here is derived from an EMBL/GenBank/DDBJ whole genome shotgun (WGS) entry which is preliminary data.</text>
</comment>
<sequence length="146" mass="16310">MLTPSVSGIMHLMADQSEAFAAVTIMTRKATVTWRKRRLHRNELPLRARLSGMAPDVWERDAASEFGSTAFDIHLGGEECCRGEGTAPCMVAGGEKIANRGGRHVGEDVQIKWRHTRSLKPRRQSEPFEEIRKRVERADNGAGRQA</sequence>